<keyword evidence="1" id="KW-0677">Repeat</keyword>
<evidence type="ECO:0000313" key="4">
    <source>
        <dbReference type="EMBL" id="KAH0566199.1"/>
    </source>
</evidence>
<dbReference type="Proteomes" id="UP000750711">
    <property type="component" value="Unassembled WGS sequence"/>
</dbReference>
<dbReference type="PROSITE" id="PS50297">
    <property type="entry name" value="ANK_REP_REGION"/>
    <property type="match status" value="2"/>
</dbReference>
<proteinExistence type="predicted"/>
<gene>
    <name evidence="4" type="ORF">GP486_000397</name>
</gene>
<evidence type="ECO:0000256" key="2">
    <source>
        <dbReference type="ARBA" id="ARBA00023043"/>
    </source>
</evidence>
<protein>
    <recommendedName>
        <fullName evidence="6">Ankyrin repeat protein</fullName>
    </recommendedName>
</protein>
<feature type="repeat" description="ANK" evidence="3">
    <location>
        <begin position="174"/>
        <end position="206"/>
    </location>
</feature>
<sequence length="478" mass="52320">MASRTPIAEITQAIRRPTGFEVTLCKLRQKSGASVPPSIDDASVLVLAAVQRNDVDAAKGLLSKLPTSSNPSEVGGQALLLAAAHNNTEIVRGLLTVGFVSRQSRDEVGRTLLHWAVITQDRKLVESLLKEGAEVNVRDNLQQTPFHLAAVEKNGSLCGLLKRFGATVDPPDINGVSLLFKAAVSGDKQQVDFLLEQGDDPSAKSRFGWTAIHFAAANGHYGVVQALVKAGASPNVASDQDITPLDLAKKANRQDIVNYLIDVTRISELKPLQQQMTDIKLFTFDQPWVFEIGQCLYRPGHKEYFSISRLLNTQHSVNFGHGKCLPNAEDYNTGVIPGPGDPTYEIRVTESGGRLLRRLDGEATIEEMNLEGGREDGWKLSGDDWYITISHNSCGTRYWNLDAPFGGVAELVSKFSALSTIGHSPQIVLEDHIYSDDSLKNLFLAAFVALSWMETLESERLALEHLAVKDLVDSYCDK</sequence>
<dbReference type="InterPro" id="IPR002110">
    <property type="entry name" value="Ankyrin_rpt"/>
</dbReference>
<evidence type="ECO:0008006" key="6">
    <source>
        <dbReference type="Google" id="ProtNLM"/>
    </source>
</evidence>
<dbReference type="GO" id="GO:0004842">
    <property type="term" value="F:ubiquitin-protein transferase activity"/>
    <property type="evidence" value="ECO:0007669"/>
    <property type="project" value="TreeGrafter"/>
</dbReference>
<dbReference type="AlphaFoldDB" id="A0A9P8LJ36"/>
<dbReference type="PANTHER" id="PTHR24171:SF8">
    <property type="entry name" value="BRCA1-ASSOCIATED RING DOMAIN PROTEIN 1"/>
    <property type="match status" value="1"/>
</dbReference>
<feature type="repeat" description="ANK" evidence="3">
    <location>
        <begin position="207"/>
        <end position="239"/>
    </location>
</feature>
<dbReference type="InterPro" id="IPR036770">
    <property type="entry name" value="Ankyrin_rpt-contain_sf"/>
</dbReference>
<dbReference type="EMBL" id="JAGHQM010000025">
    <property type="protein sequence ID" value="KAH0566199.1"/>
    <property type="molecule type" value="Genomic_DNA"/>
</dbReference>
<reference evidence="4" key="1">
    <citation type="submission" date="2021-03" db="EMBL/GenBank/DDBJ databases">
        <title>Comparative genomics and phylogenomic investigation of the class Geoglossomycetes provide insights into ecological specialization and systematics.</title>
        <authorList>
            <person name="Melie T."/>
            <person name="Pirro S."/>
            <person name="Miller A.N."/>
            <person name="Quandt A."/>
        </authorList>
    </citation>
    <scope>NUCLEOTIDE SEQUENCE</scope>
    <source>
        <strain evidence="4">CAQ_001_2017</strain>
    </source>
</reference>
<dbReference type="Pfam" id="PF12796">
    <property type="entry name" value="Ank_2"/>
    <property type="match status" value="2"/>
</dbReference>
<comment type="caution">
    <text evidence="4">The sequence shown here is derived from an EMBL/GenBank/DDBJ whole genome shotgun (WGS) entry which is preliminary data.</text>
</comment>
<dbReference type="Gene3D" id="1.25.40.20">
    <property type="entry name" value="Ankyrin repeat-containing domain"/>
    <property type="match status" value="1"/>
</dbReference>
<evidence type="ECO:0000313" key="5">
    <source>
        <dbReference type="Proteomes" id="UP000750711"/>
    </source>
</evidence>
<feature type="repeat" description="ANK" evidence="3">
    <location>
        <begin position="108"/>
        <end position="140"/>
    </location>
</feature>
<accession>A0A9P8LJ36</accession>
<dbReference type="SUPFAM" id="SSF48403">
    <property type="entry name" value="Ankyrin repeat"/>
    <property type="match status" value="1"/>
</dbReference>
<organism evidence="4 5">
    <name type="scientific">Trichoglossum hirsutum</name>
    <dbReference type="NCBI Taxonomy" id="265104"/>
    <lineage>
        <taxon>Eukaryota</taxon>
        <taxon>Fungi</taxon>
        <taxon>Dikarya</taxon>
        <taxon>Ascomycota</taxon>
        <taxon>Pezizomycotina</taxon>
        <taxon>Geoglossomycetes</taxon>
        <taxon>Geoglossales</taxon>
        <taxon>Geoglossaceae</taxon>
        <taxon>Trichoglossum</taxon>
    </lineage>
</organism>
<dbReference type="GO" id="GO:0085020">
    <property type="term" value="P:protein K6-linked ubiquitination"/>
    <property type="evidence" value="ECO:0007669"/>
    <property type="project" value="TreeGrafter"/>
</dbReference>
<evidence type="ECO:0000256" key="3">
    <source>
        <dbReference type="PROSITE-ProRule" id="PRU00023"/>
    </source>
</evidence>
<keyword evidence="2 3" id="KW-0040">ANK repeat</keyword>
<dbReference type="SMART" id="SM00248">
    <property type="entry name" value="ANK"/>
    <property type="match status" value="7"/>
</dbReference>
<keyword evidence="5" id="KW-1185">Reference proteome</keyword>
<evidence type="ECO:0000256" key="1">
    <source>
        <dbReference type="ARBA" id="ARBA00022737"/>
    </source>
</evidence>
<dbReference type="PANTHER" id="PTHR24171">
    <property type="entry name" value="ANKYRIN REPEAT DOMAIN-CONTAINING PROTEIN 39-RELATED"/>
    <property type="match status" value="1"/>
</dbReference>
<name>A0A9P8LJ36_9PEZI</name>
<dbReference type="PROSITE" id="PS50088">
    <property type="entry name" value="ANK_REPEAT"/>
    <property type="match status" value="3"/>
</dbReference>